<dbReference type="Proteomes" id="UP000192906">
    <property type="component" value="Unassembled WGS sequence"/>
</dbReference>
<keyword evidence="1" id="KW-0812">Transmembrane</keyword>
<keyword evidence="1" id="KW-0472">Membrane</keyword>
<reference evidence="3" key="1">
    <citation type="submission" date="2017-04" db="EMBL/GenBank/DDBJ databases">
        <authorList>
            <person name="Varghese N."/>
            <person name="Submissions S."/>
        </authorList>
    </citation>
    <scope>NUCLEOTIDE SEQUENCE [LARGE SCALE GENOMIC DNA]</scope>
    <source>
        <strain evidence="3">K3S</strain>
    </source>
</reference>
<feature type="transmembrane region" description="Helical" evidence="1">
    <location>
        <begin position="12"/>
        <end position="32"/>
    </location>
</feature>
<dbReference type="RefSeq" id="WP_085099128.1">
    <property type="nucleotide sequence ID" value="NZ_FWZU01000001.1"/>
</dbReference>
<sequence length="170" mass="18578">MLLQFNSKTINKTAIFILAILVWVNIAVYVLLCPSTSHADPRIYVAQNLEFGRVIPRAKTLTIIIDALGSKLPACAPSNSCDVTGGYAGCLYFYDFGNVHISLDFPTSVDLYTEGGSKGATLQRMHMFSDVEAFIEGTRQKAYLGGELITDYKAYGKTLSGTVNVEISTY</sequence>
<dbReference type="STRING" id="1519643.SAMN06295933_0991"/>
<dbReference type="AlphaFoldDB" id="A0A1X7CKQ9"/>
<evidence type="ECO:0000313" key="3">
    <source>
        <dbReference type="Proteomes" id="UP000192906"/>
    </source>
</evidence>
<keyword evidence="3" id="KW-1185">Reference proteome</keyword>
<protein>
    <submittedName>
        <fullName evidence="2">Uncharacterized protein</fullName>
    </submittedName>
</protein>
<gene>
    <name evidence="2" type="ORF">SAMN06295933_0991</name>
</gene>
<dbReference type="EMBL" id="FWZU01000001">
    <property type="protein sequence ID" value="SME97912.1"/>
    <property type="molecule type" value="Genomic_DNA"/>
</dbReference>
<keyword evidence="1" id="KW-1133">Transmembrane helix</keyword>
<dbReference type="OrthoDB" id="9909384at2"/>
<name>A0A1X7CKQ9_9BACT</name>
<evidence type="ECO:0000313" key="2">
    <source>
        <dbReference type="EMBL" id="SME97912.1"/>
    </source>
</evidence>
<proteinExistence type="predicted"/>
<organism evidence="2 3">
    <name type="scientific">Desulfovibrio gilichinskyi</name>
    <dbReference type="NCBI Taxonomy" id="1519643"/>
    <lineage>
        <taxon>Bacteria</taxon>
        <taxon>Pseudomonadati</taxon>
        <taxon>Thermodesulfobacteriota</taxon>
        <taxon>Desulfovibrionia</taxon>
        <taxon>Desulfovibrionales</taxon>
        <taxon>Desulfovibrionaceae</taxon>
        <taxon>Desulfovibrio</taxon>
    </lineage>
</organism>
<evidence type="ECO:0000256" key="1">
    <source>
        <dbReference type="SAM" id="Phobius"/>
    </source>
</evidence>
<accession>A0A1X7CKQ9</accession>